<reference evidence="1 2" key="1">
    <citation type="submission" date="2021-06" db="EMBL/GenBank/DDBJ databases">
        <authorList>
            <person name="Palmer J.M."/>
        </authorList>
    </citation>
    <scope>NUCLEOTIDE SEQUENCE [LARGE SCALE GENOMIC DNA]</scope>
    <source>
        <strain evidence="1 2">GA_2019</strain>
        <tissue evidence="1">Muscle</tissue>
    </source>
</reference>
<protein>
    <submittedName>
        <fullName evidence="1">Uncharacterized protein</fullName>
    </submittedName>
</protein>
<proteinExistence type="predicted"/>
<organism evidence="1 2">
    <name type="scientific">Goodea atripinnis</name>
    <dbReference type="NCBI Taxonomy" id="208336"/>
    <lineage>
        <taxon>Eukaryota</taxon>
        <taxon>Metazoa</taxon>
        <taxon>Chordata</taxon>
        <taxon>Craniata</taxon>
        <taxon>Vertebrata</taxon>
        <taxon>Euteleostomi</taxon>
        <taxon>Actinopterygii</taxon>
        <taxon>Neopterygii</taxon>
        <taxon>Teleostei</taxon>
        <taxon>Neoteleostei</taxon>
        <taxon>Acanthomorphata</taxon>
        <taxon>Ovalentaria</taxon>
        <taxon>Atherinomorphae</taxon>
        <taxon>Cyprinodontiformes</taxon>
        <taxon>Goodeidae</taxon>
        <taxon>Goodea</taxon>
    </lineage>
</organism>
<sequence>MIQFAEFLVQPNHMLECFVLTQIASRVCICNFHGDRRSAFLSSPINSLFLFSSQCSASLIFLLFSFSLSSPLHTTALHLHLHLPLSLSVFCPSPSLSPSCPGDSIISEVHTVNCTLRVSWGCR</sequence>
<evidence type="ECO:0000313" key="1">
    <source>
        <dbReference type="EMBL" id="MEQ2163437.1"/>
    </source>
</evidence>
<dbReference type="EMBL" id="JAHRIO010014669">
    <property type="protein sequence ID" value="MEQ2163437.1"/>
    <property type="molecule type" value="Genomic_DNA"/>
</dbReference>
<gene>
    <name evidence="1" type="ORF">GOODEAATRI_030152</name>
</gene>
<comment type="caution">
    <text evidence="1">The sequence shown here is derived from an EMBL/GenBank/DDBJ whole genome shotgun (WGS) entry which is preliminary data.</text>
</comment>
<keyword evidence="2" id="KW-1185">Reference proteome</keyword>
<evidence type="ECO:0000313" key="2">
    <source>
        <dbReference type="Proteomes" id="UP001476798"/>
    </source>
</evidence>
<dbReference type="Proteomes" id="UP001476798">
    <property type="component" value="Unassembled WGS sequence"/>
</dbReference>
<name>A0ABV0MZG0_9TELE</name>
<accession>A0ABV0MZG0</accession>